<sequence length="191" mass="21749">MHLLIKWWHNKIQVNPEYAKLRKRGINSEMEEKLDRMFMNITATGAHAWAPSCDSMPIQTPGSKECVSGRGKKRLTQEADLQGKNEKKPKGPIVLGKKKVGGTVKLSQQIDRFINVVENNVGTSKSVKSAERNTIAEVMKILESVPKCEPGSTLWLFATRLFLNKEKREMFATMKDDGVKLQWLQYEFAEK</sequence>
<dbReference type="PANTHER" id="PTHR47851">
    <property type="entry name" value="OS06G0588700 PROTEIN-RELATED"/>
    <property type="match status" value="1"/>
</dbReference>
<dbReference type="EMBL" id="JBEDUW010000003">
    <property type="protein sequence ID" value="KAK9938946.1"/>
    <property type="molecule type" value="Genomic_DNA"/>
</dbReference>
<comment type="caution">
    <text evidence="1">The sequence shown here is derived from an EMBL/GenBank/DDBJ whole genome shotgun (WGS) entry which is preliminary data.</text>
</comment>
<protein>
    <submittedName>
        <fullName evidence="1">Uncharacterized protein</fullName>
    </submittedName>
</protein>
<dbReference type="Proteomes" id="UP001457282">
    <property type="component" value="Unassembled WGS sequence"/>
</dbReference>
<dbReference type="PANTHER" id="PTHR47851:SF5">
    <property type="entry name" value="MYB_SANT-LIKE DOMAIN-CONTAINING PROTEIN"/>
    <property type="match status" value="1"/>
</dbReference>
<gene>
    <name evidence="1" type="ORF">M0R45_015657</name>
</gene>
<dbReference type="AlphaFoldDB" id="A0AAW1XRF4"/>
<accession>A0AAW1XRF4</accession>
<reference evidence="1 2" key="1">
    <citation type="journal article" date="2023" name="G3 (Bethesda)">
        <title>A chromosome-length genome assembly and annotation of blackberry (Rubus argutus, cv. 'Hillquist').</title>
        <authorList>
            <person name="Bruna T."/>
            <person name="Aryal R."/>
            <person name="Dudchenko O."/>
            <person name="Sargent D.J."/>
            <person name="Mead D."/>
            <person name="Buti M."/>
            <person name="Cavallini A."/>
            <person name="Hytonen T."/>
            <person name="Andres J."/>
            <person name="Pham M."/>
            <person name="Weisz D."/>
            <person name="Mascagni F."/>
            <person name="Usai G."/>
            <person name="Natali L."/>
            <person name="Bassil N."/>
            <person name="Fernandez G.E."/>
            <person name="Lomsadze A."/>
            <person name="Armour M."/>
            <person name="Olukolu B."/>
            <person name="Poorten T."/>
            <person name="Britton C."/>
            <person name="Davik J."/>
            <person name="Ashrafi H."/>
            <person name="Aiden E.L."/>
            <person name="Borodovsky M."/>
            <person name="Worthington M."/>
        </authorList>
    </citation>
    <scope>NUCLEOTIDE SEQUENCE [LARGE SCALE GENOMIC DNA]</scope>
    <source>
        <strain evidence="1">PI 553951</strain>
    </source>
</reference>
<organism evidence="1 2">
    <name type="scientific">Rubus argutus</name>
    <name type="common">Southern blackberry</name>
    <dbReference type="NCBI Taxonomy" id="59490"/>
    <lineage>
        <taxon>Eukaryota</taxon>
        <taxon>Viridiplantae</taxon>
        <taxon>Streptophyta</taxon>
        <taxon>Embryophyta</taxon>
        <taxon>Tracheophyta</taxon>
        <taxon>Spermatophyta</taxon>
        <taxon>Magnoliopsida</taxon>
        <taxon>eudicotyledons</taxon>
        <taxon>Gunneridae</taxon>
        <taxon>Pentapetalae</taxon>
        <taxon>rosids</taxon>
        <taxon>fabids</taxon>
        <taxon>Rosales</taxon>
        <taxon>Rosaceae</taxon>
        <taxon>Rosoideae</taxon>
        <taxon>Rosoideae incertae sedis</taxon>
        <taxon>Rubus</taxon>
    </lineage>
</organism>
<evidence type="ECO:0000313" key="2">
    <source>
        <dbReference type="Proteomes" id="UP001457282"/>
    </source>
</evidence>
<name>A0AAW1XRF4_RUBAR</name>
<keyword evidence="2" id="KW-1185">Reference proteome</keyword>
<proteinExistence type="predicted"/>
<evidence type="ECO:0000313" key="1">
    <source>
        <dbReference type="EMBL" id="KAK9938946.1"/>
    </source>
</evidence>